<keyword evidence="11" id="KW-1185">Reference proteome</keyword>
<keyword evidence="4" id="KW-0646">Protease inhibitor</keyword>
<keyword evidence="3" id="KW-0963">Cytoplasm</keyword>
<dbReference type="InterPro" id="IPR042178">
    <property type="entry name" value="Serpin_sf_1"/>
</dbReference>
<proteinExistence type="inferred from homology"/>
<evidence type="ECO:0000256" key="4">
    <source>
        <dbReference type="ARBA" id="ARBA00022690"/>
    </source>
</evidence>
<evidence type="ECO:0000256" key="2">
    <source>
        <dbReference type="ARBA" id="ARBA00006426"/>
    </source>
</evidence>
<evidence type="ECO:0000256" key="1">
    <source>
        <dbReference type="ARBA" id="ARBA00004496"/>
    </source>
</evidence>
<dbReference type="Gene3D" id="3.30.497.10">
    <property type="entry name" value="Antithrombin, subunit I, domain 2"/>
    <property type="match status" value="1"/>
</dbReference>
<protein>
    <recommendedName>
        <fullName evidence="8">Serpin B6</fullName>
    </recommendedName>
</protein>
<dbReference type="InterPro" id="IPR036186">
    <property type="entry name" value="Serpin_sf"/>
</dbReference>
<dbReference type="PANTHER" id="PTHR11461:SF204">
    <property type="entry name" value="SERPIN B6"/>
    <property type="match status" value="1"/>
</dbReference>
<organism evidence="10 11">
    <name type="scientific">Myripristis murdjan</name>
    <name type="common">pinecone soldierfish</name>
    <dbReference type="NCBI Taxonomy" id="586833"/>
    <lineage>
        <taxon>Eukaryota</taxon>
        <taxon>Metazoa</taxon>
        <taxon>Chordata</taxon>
        <taxon>Craniata</taxon>
        <taxon>Vertebrata</taxon>
        <taxon>Euteleostomi</taxon>
        <taxon>Actinopterygii</taxon>
        <taxon>Neopterygii</taxon>
        <taxon>Teleostei</taxon>
        <taxon>Neoteleostei</taxon>
        <taxon>Acanthomorphata</taxon>
        <taxon>Holocentriformes</taxon>
        <taxon>Holocentridae</taxon>
        <taxon>Myripristis</taxon>
    </lineage>
</organism>
<evidence type="ECO:0000256" key="5">
    <source>
        <dbReference type="ARBA" id="ARBA00022900"/>
    </source>
</evidence>
<reference evidence="10" key="1">
    <citation type="submission" date="2019-06" db="EMBL/GenBank/DDBJ databases">
        <authorList>
            <consortium name="Wellcome Sanger Institute Data Sharing"/>
        </authorList>
    </citation>
    <scope>NUCLEOTIDE SEQUENCE [LARGE SCALE GENOMIC DNA]</scope>
</reference>
<evidence type="ECO:0000256" key="7">
    <source>
        <dbReference type="ARBA" id="ARBA00038828"/>
    </source>
</evidence>
<evidence type="ECO:0000313" key="10">
    <source>
        <dbReference type="Ensembl" id="ENSMMDP00005055824.1"/>
    </source>
</evidence>
<dbReference type="InterPro" id="IPR023796">
    <property type="entry name" value="Serpin_dom"/>
</dbReference>
<dbReference type="GO" id="GO:0005615">
    <property type="term" value="C:extracellular space"/>
    <property type="evidence" value="ECO:0007669"/>
    <property type="project" value="InterPro"/>
</dbReference>
<comment type="subunit">
    <text evidence="7">Forms a complex with the monomeric form of beta-tryptase.</text>
</comment>
<dbReference type="GeneTree" id="ENSGT00940000154835"/>
<name>A0A668AXZ0_9TELE</name>
<accession>A0A668AXZ0</accession>
<keyword evidence="5" id="KW-0722">Serine protease inhibitor</keyword>
<keyword evidence="6" id="KW-0007">Acetylation</keyword>
<evidence type="ECO:0000259" key="9">
    <source>
        <dbReference type="SMART" id="SM00093"/>
    </source>
</evidence>
<feature type="domain" description="Serpin" evidence="9">
    <location>
        <begin position="12"/>
        <end position="393"/>
    </location>
</feature>
<dbReference type="GO" id="GO:0005737">
    <property type="term" value="C:cytoplasm"/>
    <property type="evidence" value="ECO:0007669"/>
    <property type="project" value="UniProtKB-SubCell"/>
</dbReference>
<dbReference type="AlphaFoldDB" id="A0A668AXZ0"/>
<sequence>IPLSEANTAFCLALFKQLDEDKKSSNIFYSPLSISSALAMVMLGARANTATQMSEVHTHTPLALICFDCPQCLKAQDDVHVKFSKLIKELNKAGAPYSLSLANRLYGDKSYRFVKVYTKKHYDAKLKSVDFKTSAETARININNWVEKQTQDKIKDLLAPGVVDSMTRLVLVNAIYFKGNWDRKFDANLTKDAQFKLNKNENKPVKMMYQKAEFPLTYILKTHCVGQILELPYKGKDLSMLIFLPNEMEDDTTGLEKLEKELTYEKFVEWTQPHMMYTKEVQVGLPRFKMEESYNLKDILTRMGMVDAFDVRMSDFSGMSPANDLVLSQVVHKAFVEVNEEGTEAAAATAIRKVYCSARIPAIPRFIADHPFLFFIRHKPSMSVLFAGRFCSPA</sequence>
<dbReference type="SUPFAM" id="SSF56574">
    <property type="entry name" value="Serpins"/>
    <property type="match status" value="1"/>
</dbReference>
<evidence type="ECO:0000256" key="6">
    <source>
        <dbReference type="ARBA" id="ARBA00022990"/>
    </source>
</evidence>
<dbReference type="Pfam" id="PF00079">
    <property type="entry name" value="Serpin"/>
    <property type="match status" value="1"/>
</dbReference>
<dbReference type="InterPro" id="IPR023795">
    <property type="entry name" value="Serpin_CS"/>
</dbReference>
<reference evidence="10" key="2">
    <citation type="submission" date="2025-08" db="UniProtKB">
        <authorList>
            <consortium name="Ensembl"/>
        </authorList>
    </citation>
    <scope>IDENTIFICATION</scope>
</reference>
<dbReference type="Gene3D" id="2.30.39.10">
    <property type="entry name" value="Alpha-1-antitrypsin, domain 1"/>
    <property type="match status" value="1"/>
</dbReference>
<dbReference type="CDD" id="cd19956">
    <property type="entry name" value="serpinB"/>
    <property type="match status" value="1"/>
</dbReference>
<comment type="similarity">
    <text evidence="2">Belongs to the serpin family. Ov-serpin subfamily.</text>
</comment>
<dbReference type="Proteomes" id="UP000472263">
    <property type="component" value="Chromosome 20"/>
</dbReference>
<dbReference type="PROSITE" id="PS00284">
    <property type="entry name" value="SERPIN"/>
    <property type="match status" value="1"/>
</dbReference>
<dbReference type="PANTHER" id="PTHR11461">
    <property type="entry name" value="SERINE PROTEASE INHIBITOR, SERPIN"/>
    <property type="match status" value="1"/>
</dbReference>
<dbReference type="InterPro" id="IPR000215">
    <property type="entry name" value="Serpin_fam"/>
</dbReference>
<dbReference type="SMART" id="SM00093">
    <property type="entry name" value="SERPIN"/>
    <property type="match status" value="1"/>
</dbReference>
<comment type="subcellular location">
    <subcellularLocation>
        <location evidence="1">Cytoplasm</location>
    </subcellularLocation>
</comment>
<dbReference type="FunFam" id="2.30.39.10:FF:000014">
    <property type="entry name" value="Serpin family B member 9"/>
    <property type="match status" value="1"/>
</dbReference>
<evidence type="ECO:0000256" key="8">
    <source>
        <dbReference type="ARBA" id="ARBA00039202"/>
    </source>
</evidence>
<evidence type="ECO:0000256" key="3">
    <source>
        <dbReference type="ARBA" id="ARBA00022490"/>
    </source>
</evidence>
<dbReference type="Ensembl" id="ENSMMDT00005056888.1">
    <property type="protein sequence ID" value="ENSMMDP00005055824.1"/>
    <property type="gene ID" value="ENSMMDG00005024956.1"/>
</dbReference>
<reference evidence="10" key="3">
    <citation type="submission" date="2025-09" db="UniProtKB">
        <authorList>
            <consortium name="Ensembl"/>
        </authorList>
    </citation>
    <scope>IDENTIFICATION</scope>
</reference>
<dbReference type="InterPro" id="IPR042185">
    <property type="entry name" value="Serpin_sf_2"/>
</dbReference>
<evidence type="ECO:0000313" key="11">
    <source>
        <dbReference type="Proteomes" id="UP000472263"/>
    </source>
</evidence>
<dbReference type="GO" id="GO:0004867">
    <property type="term" value="F:serine-type endopeptidase inhibitor activity"/>
    <property type="evidence" value="ECO:0007669"/>
    <property type="project" value="UniProtKB-KW"/>
</dbReference>